<keyword evidence="2" id="KW-0813">Transport</keyword>
<keyword evidence="5 7" id="KW-1133">Transmembrane helix</keyword>
<reference evidence="9" key="1">
    <citation type="submission" date="2023-03" db="EMBL/GenBank/DDBJ databases">
        <title>Massive genome expansion in bonnet fungi (Mycena s.s.) driven by repeated elements and novel gene families across ecological guilds.</title>
        <authorList>
            <consortium name="Lawrence Berkeley National Laboratory"/>
            <person name="Harder C.B."/>
            <person name="Miyauchi S."/>
            <person name="Viragh M."/>
            <person name="Kuo A."/>
            <person name="Thoen E."/>
            <person name="Andreopoulos B."/>
            <person name="Lu D."/>
            <person name="Skrede I."/>
            <person name="Drula E."/>
            <person name="Henrissat B."/>
            <person name="Morin E."/>
            <person name="Kohler A."/>
            <person name="Barry K."/>
            <person name="LaButti K."/>
            <person name="Morin E."/>
            <person name="Salamov A."/>
            <person name="Lipzen A."/>
            <person name="Mereny Z."/>
            <person name="Hegedus B."/>
            <person name="Baldrian P."/>
            <person name="Stursova M."/>
            <person name="Weitz H."/>
            <person name="Taylor A."/>
            <person name="Grigoriev I.V."/>
            <person name="Nagy L.G."/>
            <person name="Martin F."/>
            <person name="Kauserud H."/>
        </authorList>
    </citation>
    <scope>NUCLEOTIDE SEQUENCE</scope>
    <source>
        <strain evidence="9">CBHHK188m</strain>
    </source>
</reference>
<evidence type="ECO:0000256" key="7">
    <source>
        <dbReference type="SAM" id="Phobius"/>
    </source>
</evidence>
<dbReference type="InterPro" id="IPR006593">
    <property type="entry name" value="Cyt_b561/ferric_Rdtase_TM"/>
</dbReference>
<feature type="domain" description="Cytochrome b561" evidence="8">
    <location>
        <begin position="1"/>
        <end position="97"/>
    </location>
</feature>
<name>A0AAD7J0S4_9AGAR</name>
<evidence type="ECO:0000256" key="5">
    <source>
        <dbReference type="ARBA" id="ARBA00022989"/>
    </source>
</evidence>
<evidence type="ECO:0000259" key="8">
    <source>
        <dbReference type="PROSITE" id="PS50939"/>
    </source>
</evidence>
<evidence type="ECO:0000256" key="6">
    <source>
        <dbReference type="ARBA" id="ARBA00023136"/>
    </source>
</evidence>
<organism evidence="9 10">
    <name type="scientific">Mycena maculata</name>
    <dbReference type="NCBI Taxonomy" id="230809"/>
    <lineage>
        <taxon>Eukaryota</taxon>
        <taxon>Fungi</taxon>
        <taxon>Dikarya</taxon>
        <taxon>Basidiomycota</taxon>
        <taxon>Agaricomycotina</taxon>
        <taxon>Agaricomycetes</taxon>
        <taxon>Agaricomycetidae</taxon>
        <taxon>Agaricales</taxon>
        <taxon>Marasmiineae</taxon>
        <taxon>Mycenaceae</taxon>
        <taxon>Mycena</taxon>
    </lineage>
</organism>
<protein>
    <recommendedName>
        <fullName evidence="8">Cytochrome b561 domain-containing protein</fullName>
    </recommendedName>
</protein>
<evidence type="ECO:0000256" key="2">
    <source>
        <dbReference type="ARBA" id="ARBA00022448"/>
    </source>
</evidence>
<dbReference type="Gene3D" id="1.20.120.1770">
    <property type="match status" value="1"/>
</dbReference>
<keyword evidence="10" id="KW-1185">Reference proteome</keyword>
<accession>A0AAD7J0S4</accession>
<comment type="subcellular location">
    <subcellularLocation>
        <location evidence="1">Membrane</location>
    </subcellularLocation>
</comment>
<evidence type="ECO:0000313" key="10">
    <source>
        <dbReference type="Proteomes" id="UP001215280"/>
    </source>
</evidence>
<sequence length="123" mass="13927">QKTGVILVVFYFLQCTAGSTVHFTKPPKPAERPLQNYFHAVFGVAIIALPMYQICVGYNKEWPSYTALGVAWGINIMWMVCIVLSVLYDVGLAFLSKQYRQEADYRKGLMSNDSMLQSPPRDL</sequence>
<dbReference type="Proteomes" id="UP001215280">
    <property type="component" value="Unassembled WGS sequence"/>
</dbReference>
<feature type="non-terminal residue" evidence="9">
    <location>
        <position position="1"/>
    </location>
</feature>
<keyword evidence="6 7" id="KW-0472">Membrane</keyword>
<feature type="transmembrane region" description="Helical" evidence="7">
    <location>
        <begin position="6"/>
        <end position="24"/>
    </location>
</feature>
<dbReference type="EMBL" id="JARJLG010000066">
    <property type="protein sequence ID" value="KAJ7754629.1"/>
    <property type="molecule type" value="Genomic_DNA"/>
</dbReference>
<gene>
    <name evidence="9" type="ORF">DFH07DRAFT_743761</name>
</gene>
<dbReference type="PROSITE" id="PS50939">
    <property type="entry name" value="CYTOCHROME_B561"/>
    <property type="match status" value="1"/>
</dbReference>
<keyword evidence="3 7" id="KW-0812">Transmembrane</keyword>
<evidence type="ECO:0000256" key="4">
    <source>
        <dbReference type="ARBA" id="ARBA00022982"/>
    </source>
</evidence>
<feature type="transmembrane region" description="Helical" evidence="7">
    <location>
        <begin position="74"/>
        <end position="95"/>
    </location>
</feature>
<feature type="transmembrane region" description="Helical" evidence="7">
    <location>
        <begin position="36"/>
        <end position="54"/>
    </location>
</feature>
<dbReference type="GO" id="GO:0016020">
    <property type="term" value="C:membrane"/>
    <property type="evidence" value="ECO:0007669"/>
    <property type="project" value="UniProtKB-SubCell"/>
</dbReference>
<dbReference type="AlphaFoldDB" id="A0AAD7J0S4"/>
<dbReference type="Pfam" id="PF03188">
    <property type="entry name" value="Cytochrom_B561"/>
    <property type="match status" value="1"/>
</dbReference>
<evidence type="ECO:0000256" key="1">
    <source>
        <dbReference type="ARBA" id="ARBA00004370"/>
    </source>
</evidence>
<evidence type="ECO:0000313" key="9">
    <source>
        <dbReference type="EMBL" id="KAJ7754629.1"/>
    </source>
</evidence>
<evidence type="ECO:0000256" key="3">
    <source>
        <dbReference type="ARBA" id="ARBA00022692"/>
    </source>
</evidence>
<proteinExistence type="predicted"/>
<comment type="caution">
    <text evidence="9">The sequence shown here is derived from an EMBL/GenBank/DDBJ whole genome shotgun (WGS) entry which is preliminary data.</text>
</comment>
<keyword evidence="4" id="KW-0249">Electron transport</keyword>